<sequence length="462" mass="50783">MMNVALNSLHARDITYQLHPYTNARRHEEVGPIIIDRGEGVYVYDDSGKQYIEAMAGLWSVAVGFGEKRLVDAAARQMAKLPYYHTFSGKAHEPSILLAERLVKMAPNGLSRVFFTNSGSEANDTVVKMVWYYNNAIGKPEKKKFISRISGYHGITIASGSLTGLPINQRGFDLPLPMMKHVGCPHHYRWSEPGETEEAFADRLAAELEAKILEEGPETVAAFIGEPVMGAGGVLVPPATYWEKVQEVCRRYDVLVVADEVINGFGRTGTKFACERFNIKPDILVISKQLTSSYQPLAAILFSDKIYQGIADQSAEIGSFGHGFTTSGHPVATAVAMENLDIIEERGLMENAAIVGEVLQAELRRFADHPLVGEVRGVGLIAAVELVADKATKAKFDPFGKVGAKFFQQGHEHGLIIRAIGDTIAFCPPLIITEEQIREVVSRFARTLKDIEDFVATEFPTA</sequence>
<dbReference type="InterPro" id="IPR005814">
    <property type="entry name" value="Aminotrans_3"/>
</dbReference>
<dbReference type="Gene3D" id="3.40.640.10">
    <property type="entry name" value="Type I PLP-dependent aspartate aminotransferase-like (Major domain)"/>
    <property type="match status" value="1"/>
</dbReference>
<dbReference type="GO" id="GO:0004015">
    <property type="term" value="F:adenosylmethionine-8-amino-7-oxononanoate transaminase activity"/>
    <property type="evidence" value="ECO:0007669"/>
    <property type="project" value="TreeGrafter"/>
</dbReference>
<dbReference type="Gene3D" id="3.90.1150.10">
    <property type="entry name" value="Aspartate Aminotransferase, domain 1"/>
    <property type="match status" value="1"/>
</dbReference>
<keyword evidence="5 6" id="KW-0663">Pyridoxal phosphate</keyword>
<dbReference type="STRING" id="1385369.N825_09245"/>
<dbReference type="InterPro" id="IPR015424">
    <property type="entry name" value="PyrdxlP-dep_Trfase"/>
</dbReference>
<accession>W9GV34</accession>
<dbReference type="PANTHER" id="PTHR42684">
    <property type="entry name" value="ADENOSYLMETHIONINE-8-AMINO-7-OXONONANOATE AMINOTRANSFERASE"/>
    <property type="match status" value="1"/>
</dbReference>
<evidence type="ECO:0000256" key="4">
    <source>
        <dbReference type="ARBA" id="ARBA00022679"/>
    </source>
</evidence>
<gene>
    <name evidence="7" type="ORF">N825_09245</name>
</gene>
<dbReference type="InterPro" id="IPR049704">
    <property type="entry name" value="Aminotrans_3_PPA_site"/>
</dbReference>
<dbReference type="InterPro" id="IPR015421">
    <property type="entry name" value="PyrdxlP-dep_Trfase_major"/>
</dbReference>
<dbReference type="RefSeq" id="WP_037458242.1">
    <property type="nucleotide sequence ID" value="NZ_AVFL01000023.1"/>
</dbReference>
<dbReference type="CDD" id="cd00610">
    <property type="entry name" value="OAT_like"/>
    <property type="match status" value="1"/>
</dbReference>
<dbReference type="GO" id="GO:0030170">
    <property type="term" value="F:pyridoxal phosphate binding"/>
    <property type="evidence" value="ECO:0007669"/>
    <property type="project" value="InterPro"/>
</dbReference>
<dbReference type="AlphaFoldDB" id="W9GV34"/>
<evidence type="ECO:0000256" key="6">
    <source>
        <dbReference type="RuleBase" id="RU003560"/>
    </source>
</evidence>
<dbReference type="GO" id="GO:0009102">
    <property type="term" value="P:biotin biosynthetic process"/>
    <property type="evidence" value="ECO:0007669"/>
    <property type="project" value="TreeGrafter"/>
</dbReference>
<keyword evidence="4 7" id="KW-0808">Transferase</keyword>
<evidence type="ECO:0000256" key="5">
    <source>
        <dbReference type="ARBA" id="ARBA00022898"/>
    </source>
</evidence>
<dbReference type="EMBL" id="AVFL01000023">
    <property type="protein sequence ID" value="EWY37755.1"/>
    <property type="molecule type" value="Genomic_DNA"/>
</dbReference>
<evidence type="ECO:0000256" key="3">
    <source>
        <dbReference type="ARBA" id="ARBA00022576"/>
    </source>
</evidence>
<dbReference type="SUPFAM" id="SSF53383">
    <property type="entry name" value="PLP-dependent transferases"/>
    <property type="match status" value="1"/>
</dbReference>
<dbReference type="NCBIfam" id="NF005682">
    <property type="entry name" value="PRK07480.1"/>
    <property type="match status" value="1"/>
</dbReference>
<organism evidence="7 8">
    <name type="scientific">Skermanella stibiiresistens SB22</name>
    <dbReference type="NCBI Taxonomy" id="1385369"/>
    <lineage>
        <taxon>Bacteria</taxon>
        <taxon>Pseudomonadati</taxon>
        <taxon>Pseudomonadota</taxon>
        <taxon>Alphaproteobacteria</taxon>
        <taxon>Rhodospirillales</taxon>
        <taxon>Azospirillaceae</taxon>
        <taxon>Skermanella</taxon>
    </lineage>
</organism>
<keyword evidence="3 7" id="KW-0032">Aminotransferase</keyword>
<reference evidence="7 8" key="1">
    <citation type="submission" date="2013-08" db="EMBL/GenBank/DDBJ databases">
        <title>The genome sequence of Skermanella stibiiresistens.</title>
        <authorList>
            <person name="Zhu W."/>
            <person name="Wang G."/>
        </authorList>
    </citation>
    <scope>NUCLEOTIDE SEQUENCE [LARGE SCALE GENOMIC DNA]</scope>
    <source>
        <strain evidence="7 8">SB22</strain>
    </source>
</reference>
<evidence type="ECO:0000256" key="2">
    <source>
        <dbReference type="ARBA" id="ARBA00008954"/>
    </source>
</evidence>
<keyword evidence="8" id="KW-1185">Reference proteome</keyword>
<dbReference type="PROSITE" id="PS00600">
    <property type="entry name" value="AA_TRANSFER_CLASS_3"/>
    <property type="match status" value="1"/>
</dbReference>
<dbReference type="PANTHER" id="PTHR42684:SF3">
    <property type="entry name" value="ADENOSYLMETHIONINE-8-AMINO-7-OXONONANOATE AMINOTRANSFERASE"/>
    <property type="match status" value="1"/>
</dbReference>
<dbReference type="GO" id="GO:0009448">
    <property type="term" value="P:gamma-aminobutyric acid metabolic process"/>
    <property type="evidence" value="ECO:0007669"/>
    <property type="project" value="TreeGrafter"/>
</dbReference>
<evidence type="ECO:0000313" key="8">
    <source>
        <dbReference type="Proteomes" id="UP000019486"/>
    </source>
</evidence>
<dbReference type="InterPro" id="IPR015422">
    <property type="entry name" value="PyrdxlP-dep_Trfase_small"/>
</dbReference>
<comment type="similarity">
    <text evidence="2 6">Belongs to the class-III pyridoxal-phosphate-dependent aminotransferase family.</text>
</comment>
<dbReference type="Pfam" id="PF00202">
    <property type="entry name" value="Aminotran_3"/>
    <property type="match status" value="1"/>
</dbReference>
<comment type="caution">
    <text evidence="7">The sequence shown here is derived from an EMBL/GenBank/DDBJ whole genome shotgun (WGS) entry which is preliminary data.</text>
</comment>
<proteinExistence type="inferred from homology"/>
<dbReference type="FunFam" id="3.40.640.10:FF:000014">
    <property type="entry name" value="Adenosylmethionine-8-amino-7-oxononanoate aminotransferase, probable"/>
    <property type="match status" value="1"/>
</dbReference>
<dbReference type="PATRIC" id="fig|1385369.3.peg.5155"/>
<dbReference type="PIRSF" id="PIRSF000521">
    <property type="entry name" value="Transaminase_4ab_Lys_Orn"/>
    <property type="match status" value="1"/>
</dbReference>
<dbReference type="NCBIfam" id="NF004767">
    <property type="entry name" value="PRK06105.1"/>
    <property type="match status" value="1"/>
</dbReference>
<evidence type="ECO:0000313" key="7">
    <source>
        <dbReference type="EMBL" id="EWY37755.1"/>
    </source>
</evidence>
<name>W9GV34_9PROT</name>
<evidence type="ECO:0000256" key="1">
    <source>
        <dbReference type="ARBA" id="ARBA00001933"/>
    </source>
</evidence>
<comment type="cofactor">
    <cofactor evidence="1">
        <name>pyridoxal 5'-phosphate</name>
        <dbReference type="ChEBI" id="CHEBI:597326"/>
    </cofactor>
</comment>
<dbReference type="Proteomes" id="UP000019486">
    <property type="component" value="Unassembled WGS sequence"/>
</dbReference>
<protein>
    <submittedName>
        <fullName evidence="7">Aminotransferase</fullName>
    </submittedName>
</protein>